<dbReference type="AlphaFoldDB" id="Q3UXH0"/>
<reference evidence="1" key="4">
    <citation type="journal article" date="2001" name="Nature">
        <title>Functional annotation of a full-length mouse cDNA collection.</title>
        <authorList>
            <consortium name="The RIKEN Genome Exploration Research Group Phase II Team and the FANTOM Consortium"/>
        </authorList>
    </citation>
    <scope>NUCLEOTIDE SEQUENCE</scope>
    <source>
        <strain evidence="1">C57BL/6J</strain>
        <tissue evidence="1">Adrenal gland</tissue>
    </source>
</reference>
<accession>Q3UXH0</accession>
<reference evidence="1" key="7">
    <citation type="journal article" date="2005" name="Science">
        <title>The Transcriptional Landscape of the Mammalian Genome.</title>
        <authorList>
            <consortium name="The FANTOM Consortium"/>
            <consortium name="Riken Genome Exploration Research Group and Genome Science Group (Genome Network Project Core Group)"/>
        </authorList>
    </citation>
    <scope>NUCLEOTIDE SEQUENCE</scope>
    <source>
        <strain evidence="1">C57BL/6J</strain>
        <tissue evidence="1">Adrenal gland</tissue>
    </source>
</reference>
<evidence type="ECO:0000313" key="2">
    <source>
        <dbReference type="MGI" id="MGI:3809094"/>
    </source>
</evidence>
<reference evidence="1" key="5">
    <citation type="journal article" date="2002" name="Nature">
        <title>Analysis of the mouse transcriptome based on functional annotation of 60,770 full-length cDNAs.</title>
        <authorList>
            <consortium name="The FANTOM Consortium and the RIKEN Genome Exploration Research Group Phase I and II Team"/>
        </authorList>
    </citation>
    <scope>NUCLEOTIDE SEQUENCE</scope>
    <source>
        <strain evidence="1">C57BL/6J</strain>
        <tissue evidence="1">Adrenal gland</tissue>
    </source>
</reference>
<dbReference type="RNAct" id="Q3UXH0">
    <property type="molecule type" value="protein"/>
</dbReference>
<dbReference type="EMBL" id="AK135618">
    <property type="protein sequence ID" value="BAE22593.1"/>
    <property type="molecule type" value="mRNA"/>
</dbReference>
<gene>
    <name evidence="2" type="primary">Gm10912</name>
</gene>
<sequence length="145" mass="15536">MITSSCPLVILSAVVLEPRATWTKLSINHHMTIPGQEEAPCLDGTYFVSSLDAPCSSSSKVKSVWAPALLFSPSAPEDVLCPPTYVPTPAITAPAQPTQAEGEAAPDSSDFTYSLPYTWAPRRPTLLWPYASGVWGPQMLRGDSS</sequence>
<reference evidence="1" key="1">
    <citation type="journal article" date="1999" name="Methods Enzymol.">
        <title>High-efficiency full-length cDNA cloning.</title>
        <authorList>
            <person name="Carninci P."/>
            <person name="Hayashizaki Y."/>
        </authorList>
    </citation>
    <scope>NUCLEOTIDE SEQUENCE</scope>
    <source>
        <strain evidence="1">C57BL/6J</strain>
        <tissue evidence="1">Adrenal gland</tissue>
    </source>
</reference>
<dbReference type="MGI" id="MGI:3809094">
    <property type="gene designation" value="Gm10912"/>
</dbReference>
<name>Q3UXH0_MOUSE</name>
<reference evidence="1" key="3">
    <citation type="journal article" date="2000" name="Genome Res.">
        <title>RIKEN integrated sequence analysis (RISA) system--384-format sequencing pipeline with 384 multicapillary sequencer.</title>
        <authorList>
            <person name="Shibata K."/>
            <person name="Itoh M."/>
            <person name="Aizawa K."/>
            <person name="Nagaoka S."/>
            <person name="Sasaki N."/>
            <person name="Carninci P."/>
            <person name="Konno H."/>
            <person name="Akiyama J."/>
            <person name="Nishi K."/>
            <person name="Kitsunai T."/>
            <person name="Tashiro H."/>
            <person name="Itoh M."/>
            <person name="Sumi N."/>
            <person name="Ishii Y."/>
            <person name="Nakamura S."/>
            <person name="Hazama M."/>
            <person name="Nishine T."/>
            <person name="Harada A."/>
            <person name="Yamamoto R."/>
            <person name="Matsumoto H."/>
            <person name="Sakaguchi S."/>
            <person name="Ikegami T."/>
            <person name="Kashiwagi K."/>
            <person name="Fujiwake S."/>
            <person name="Inoue K."/>
            <person name="Togawa Y."/>
            <person name="Izawa M."/>
            <person name="Ohara E."/>
            <person name="Watahiki M."/>
            <person name="Yoneda Y."/>
            <person name="Ishikawa T."/>
            <person name="Ozawa K."/>
            <person name="Tanaka T."/>
            <person name="Matsuura S."/>
            <person name="Kawai J."/>
            <person name="Okazaki Y."/>
            <person name="Muramatsu M."/>
            <person name="Inoue Y."/>
            <person name="Kira A."/>
            <person name="Hayashizaki Y."/>
        </authorList>
    </citation>
    <scope>NUCLEOTIDE SEQUENCE</scope>
    <source>
        <strain evidence="1">C57BL/6J</strain>
        <tissue evidence="1">Adrenal gland</tissue>
    </source>
</reference>
<organism evidence="1">
    <name type="scientific">Mus musculus</name>
    <name type="common">Mouse</name>
    <dbReference type="NCBI Taxonomy" id="10090"/>
    <lineage>
        <taxon>Eukaryota</taxon>
        <taxon>Metazoa</taxon>
        <taxon>Chordata</taxon>
        <taxon>Craniata</taxon>
        <taxon>Vertebrata</taxon>
        <taxon>Euteleostomi</taxon>
        <taxon>Mammalia</taxon>
        <taxon>Eutheria</taxon>
        <taxon>Euarchontoglires</taxon>
        <taxon>Glires</taxon>
        <taxon>Rodentia</taxon>
        <taxon>Myomorpha</taxon>
        <taxon>Muroidea</taxon>
        <taxon>Muridae</taxon>
        <taxon>Murinae</taxon>
        <taxon>Mus</taxon>
        <taxon>Mus</taxon>
    </lineage>
</organism>
<evidence type="ECO:0000313" key="1">
    <source>
        <dbReference type="EMBL" id="BAE22593.1"/>
    </source>
</evidence>
<reference evidence="1" key="2">
    <citation type="journal article" date="2000" name="Genome Res.">
        <title>Normalization and subtraction of cap-trapper-selected cDNAs to prepare full-length cDNA libraries for rapid discovery of new genes.</title>
        <authorList>
            <person name="Carninci P."/>
            <person name="Shibata Y."/>
            <person name="Hayatsu N."/>
            <person name="Sugahara Y."/>
            <person name="Shibata K."/>
            <person name="Itoh M."/>
            <person name="Konno H."/>
            <person name="Okazaki Y."/>
            <person name="Muramatsu M."/>
            <person name="Hayashizaki Y."/>
        </authorList>
    </citation>
    <scope>NUCLEOTIDE SEQUENCE</scope>
    <source>
        <strain evidence="1">C57BL/6J</strain>
        <tissue evidence="1">Adrenal gland</tissue>
    </source>
</reference>
<reference evidence="1" key="8">
    <citation type="journal article" date="2005" name="Science">
        <title>Antisense Transcription in the Mammalian Transcriptome.</title>
        <authorList>
            <consortium name="RIKEN Genome Exploration Research Group and Genome Science Group (Genome Network Project Core Group) and the FANTOM Consortium"/>
        </authorList>
    </citation>
    <scope>NUCLEOTIDE SEQUENCE</scope>
    <source>
        <strain evidence="1">C57BL/6J</strain>
        <tissue evidence="1">Adrenal gland</tissue>
    </source>
</reference>
<reference evidence="1" key="6">
    <citation type="submission" date="2004-03" db="EMBL/GenBank/DDBJ databases">
        <authorList>
            <person name="Arakawa T."/>
            <person name="Carninci P."/>
            <person name="Fukuda S."/>
            <person name="Hashizume W."/>
            <person name="Hayashida K."/>
            <person name="Hori F."/>
            <person name="Iida J."/>
            <person name="Imamura K."/>
            <person name="Imotani K."/>
            <person name="Itoh M."/>
            <person name="Kanagawa S."/>
            <person name="Kawai J."/>
            <person name="Kojima M."/>
            <person name="Konno H."/>
            <person name="Murata M."/>
            <person name="Nakamura M."/>
            <person name="Ninomiya N."/>
            <person name="Nishiyori H."/>
            <person name="Nomura K."/>
            <person name="Ohno M."/>
            <person name="Sakazume N."/>
            <person name="Sano H."/>
            <person name="Sasaki D."/>
            <person name="Shibata K."/>
            <person name="Shiraki T."/>
            <person name="Tagami M."/>
            <person name="Tagami Y."/>
            <person name="Waki K."/>
            <person name="Watahiki A."/>
            <person name="Muramatsu M."/>
            <person name="Hayashizaki Y."/>
        </authorList>
    </citation>
    <scope>NUCLEOTIDE SEQUENCE</scope>
    <source>
        <strain evidence="1">C57BL/6J</strain>
        <tissue evidence="1">Adrenal gland</tissue>
    </source>
</reference>
<proteinExistence type="evidence at transcript level"/>
<protein>
    <submittedName>
        <fullName evidence="1">Uncharacterized protein</fullName>
    </submittedName>
</protein>
<dbReference type="AGR" id="MGI:3809094"/>
<dbReference type="HOGENOM" id="CLU_149424_0_0_1"/>